<organism evidence="1 2">
    <name type="scientific">Brassica carinata</name>
    <name type="common">Ethiopian mustard</name>
    <name type="synonym">Abyssinian cabbage</name>
    <dbReference type="NCBI Taxonomy" id="52824"/>
    <lineage>
        <taxon>Eukaryota</taxon>
        <taxon>Viridiplantae</taxon>
        <taxon>Streptophyta</taxon>
        <taxon>Embryophyta</taxon>
        <taxon>Tracheophyta</taxon>
        <taxon>Spermatophyta</taxon>
        <taxon>Magnoliopsida</taxon>
        <taxon>eudicotyledons</taxon>
        <taxon>Gunneridae</taxon>
        <taxon>Pentapetalae</taxon>
        <taxon>rosids</taxon>
        <taxon>malvids</taxon>
        <taxon>Brassicales</taxon>
        <taxon>Brassicaceae</taxon>
        <taxon>Brassiceae</taxon>
        <taxon>Brassica</taxon>
    </lineage>
</organism>
<accession>A0A8X7WET3</accession>
<dbReference type="EMBL" id="JAAMPC010000002">
    <property type="protein sequence ID" value="KAG2327890.1"/>
    <property type="molecule type" value="Genomic_DNA"/>
</dbReference>
<evidence type="ECO:0000313" key="2">
    <source>
        <dbReference type="Proteomes" id="UP000886595"/>
    </source>
</evidence>
<sequence>MKVDNLVKLICQNHSFTREMFKGGATKTDVERMCEKAKPQTYQKKKCKP</sequence>
<proteinExistence type="predicted"/>
<name>A0A8X7WET3_BRACI</name>
<reference evidence="1 2" key="1">
    <citation type="submission" date="2020-02" db="EMBL/GenBank/DDBJ databases">
        <authorList>
            <person name="Ma Q."/>
            <person name="Huang Y."/>
            <person name="Song X."/>
            <person name="Pei D."/>
        </authorList>
    </citation>
    <scope>NUCLEOTIDE SEQUENCE [LARGE SCALE GENOMIC DNA]</scope>
    <source>
        <strain evidence="1">Sxm20200214</strain>
        <tissue evidence="1">Leaf</tissue>
    </source>
</reference>
<evidence type="ECO:0000313" key="1">
    <source>
        <dbReference type="EMBL" id="KAG2327890.1"/>
    </source>
</evidence>
<comment type="caution">
    <text evidence="1">The sequence shown here is derived from an EMBL/GenBank/DDBJ whole genome shotgun (WGS) entry which is preliminary data.</text>
</comment>
<keyword evidence="2" id="KW-1185">Reference proteome</keyword>
<gene>
    <name evidence="1" type="ORF">Bca52824_010618</name>
</gene>
<protein>
    <submittedName>
        <fullName evidence="1">Uncharacterized protein</fullName>
    </submittedName>
</protein>
<dbReference type="AlphaFoldDB" id="A0A8X7WET3"/>
<dbReference type="Proteomes" id="UP000886595">
    <property type="component" value="Unassembled WGS sequence"/>
</dbReference>